<sequence>MADDIKEVFNFPNPEFTREDLITALNEMVLEYRKLSHSLEEVNAEKESCATSAELVGSSNMQDALSKLETENAELRSRSEEMIYENQRLSSIISSWTRSSASLHK</sequence>
<dbReference type="Proteomes" id="UP000250235">
    <property type="component" value="Unassembled WGS sequence"/>
</dbReference>
<keyword evidence="3" id="KW-1185">Reference proteome</keyword>
<reference evidence="2 3" key="1">
    <citation type="journal article" date="2015" name="Proc. Natl. Acad. Sci. U.S.A.">
        <title>The resurrection genome of Boea hygrometrica: A blueprint for survival of dehydration.</title>
        <authorList>
            <person name="Xiao L."/>
            <person name="Yang G."/>
            <person name="Zhang L."/>
            <person name="Yang X."/>
            <person name="Zhao S."/>
            <person name="Ji Z."/>
            <person name="Zhou Q."/>
            <person name="Hu M."/>
            <person name="Wang Y."/>
            <person name="Chen M."/>
            <person name="Xu Y."/>
            <person name="Jin H."/>
            <person name="Xiao X."/>
            <person name="Hu G."/>
            <person name="Bao F."/>
            <person name="Hu Y."/>
            <person name="Wan P."/>
            <person name="Li L."/>
            <person name="Deng X."/>
            <person name="Kuang T."/>
            <person name="Xiang C."/>
            <person name="Zhu J.K."/>
            <person name="Oliver M.J."/>
            <person name="He Y."/>
        </authorList>
    </citation>
    <scope>NUCLEOTIDE SEQUENCE [LARGE SCALE GENOMIC DNA]</scope>
    <source>
        <strain evidence="3">cv. XS01</strain>
    </source>
</reference>
<protein>
    <submittedName>
        <fullName evidence="2">Uncharacterized protein</fullName>
    </submittedName>
</protein>
<dbReference type="AlphaFoldDB" id="A0A2Z7DA00"/>
<dbReference type="EMBL" id="KQ988053">
    <property type="protein sequence ID" value="KZV56581.1"/>
    <property type="molecule type" value="Genomic_DNA"/>
</dbReference>
<organism evidence="2 3">
    <name type="scientific">Dorcoceras hygrometricum</name>
    <dbReference type="NCBI Taxonomy" id="472368"/>
    <lineage>
        <taxon>Eukaryota</taxon>
        <taxon>Viridiplantae</taxon>
        <taxon>Streptophyta</taxon>
        <taxon>Embryophyta</taxon>
        <taxon>Tracheophyta</taxon>
        <taxon>Spermatophyta</taxon>
        <taxon>Magnoliopsida</taxon>
        <taxon>eudicotyledons</taxon>
        <taxon>Gunneridae</taxon>
        <taxon>Pentapetalae</taxon>
        <taxon>asterids</taxon>
        <taxon>lamiids</taxon>
        <taxon>Lamiales</taxon>
        <taxon>Gesneriaceae</taxon>
        <taxon>Didymocarpoideae</taxon>
        <taxon>Trichosporeae</taxon>
        <taxon>Loxocarpinae</taxon>
        <taxon>Dorcoceras</taxon>
    </lineage>
</organism>
<name>A0A2Z7DA00_9LAMI</name>
<proteinExistence type="predicted"/>
<accession>A0A2Z7DA00</accession>
<keyword evidence="1" id="KW-0175">Coiled coil</keyword>
<gene>
    <name evidence="2" type="ORF">F511_04990</name>
</gene>
<evidence type="ECO:0000313" key="3">
    <source>
        <dbReference type="Proteomes" id="UP000250235"/>
    </source>
</evidence>
<feature type="coiled-coil region" evidence="1">
    <location>
        <begin position="25"/>
        <end position="85"/>
    </location>
</feature>
<evidence type="ECO:0000313" key="2">
    <source>
        <dbReference type="EMBL" id="KZV56581.1"/>
    </source>
</evidence>
<evidence type="ECO:0000256" key="1">
    <source>
        <dbReference type="SAM" id="Coils"/>
    </source>
</evidence>